<evidence type="ECO:0000313" key="3">
    <source>
        <dbReference type="EMBL" id="MDC3980942.1"/>
    </source>
</evidence>
<evidence type="ECO:0000313" key="4">
    <source>
        <dbReference type="Proteomes" id="UP001151081"/>
    </source>
</evidence>
<organism evidence="3 4">
    <name type="scientific">Polyangium jinanense</name>
    <dbReference type="NCBI Taxonomy" id="2829994"/>
    <lineage>
        <taxon>Bacteria</taxon>
        <taxon>Pseudomonadati</taxon>
        <taxon>Myxococcota</taxon>
        <taxon>Polyangia</taxon>
        <taxon>Polyangiales</taxon>
        <taxon>Polyangiaceae</taxon>
        <taxon>Polyangium</taxon>
    </lineage>
</organism>
<dbReference type="AlphaFoldDB" id="A0A9X3WZJ2"/>
<dbReference type="InterPro" id="IPR032693">
    <property type="entry name" value="YtkA-like_dom"/>
</dbReference>
<sequence length="146" mass="15451">MNETNRISRARFSRMLLCAIVFSSLAACGGAEGTSGSPDQESIGLRGALEFTLVPEAPIIQGENDLRLTLHDAATGKVIEGASIQVTAIMPAMGHEAAGVLAIEEAGDGAYAVRGLALSMPGRWDVHVKVEHQGTTDEVHFYYDVP</sequence>
<reference evidence="3 4" key="1">
    <citation type="submission" date="2021-04" db="EMBL/GenBank/DDBJ databases">
        <title>Genome analysis of Polyangium sp.</title>
        <authorList>
            <person name="Li Y."/>
            <person name="Wang J."/>
        </authorList>
    </citation>
    <scope>NUCLEOTIDE SEQUENCE [LARGE SCALE GENOMIC DNA]</scope>
    <source>
        <strain evidence="3 4">SDU14</strain>
    </source>
</reference>
<evidence type="ECO:0000256" key="1">
    <source>
        <dbReference type="SAM" id="SignalP"/>
    </source>
</evidence>
<keyword evidence="1" id="KW-0732">Signal</keyword>
<feature type="signal peptide" evidence="1">
    <location>
        <begin position="1"/>
        <end position="26"/>
    </location>
</feature>
<gene>
    <name evidence="3" type="ORF">KEG57_10570</name>
</gene>
<proteinExistence type="predicted"/>
<dbReference type="EMBL" id="JAGTJJ010000003">
    <property type="protein sequence ID" value="MDC3980942.1"/>
    <property type="molecule type" value="Genomic_DNA"/>
</dbReference>
<feature type="domain" description="YtkA-like" evidence="2">
    <location>
        <begin position="49"/>
        <end position="129"/>
    </location>
</feature>
<protein>
    <submittedName>
        <fullName evidence="3">FixH family protein</fullName>
    </submittedName>
</protein>
<dbReference type="PROSITE" id="PS51257">
    <property type="entry name" value="PROKAR_LIPOPROTEIN"/>
    <property type="match status" value="1"/>
</dbReference>
<dbReference type="RefSeq" id="WP_272419586.1">
    <property type="nucleotide sequence ID" value="NZ_JAGTJJ010000003.1"/>
</dbReference>
<dbReference type="Proteomes" id="UP001151081">
    <property type="component" value="Unassembled WGS sequence"/>
</dbReference>
<feature type="chain" id="PRO_5040921401" evidence="1">
    <location>
        <begin position="27"/>
        <end position="146"/>
    </location>
</feature>
<keyword evidence="4" id="KW-1185">Reference proteome</keyword>
<evidence type="ECO:0000259" key="2">
    <source>
        <dbReference type="Pfam" id="PF13115"/>
    </source>
</evidence>
<dbReference type="Pfam" id="PF13115">
    <property type="entry name" value="YtkA"/>
    <property type="match status" value="1"/>
</dbReference>
<comment type="caution">
    <text evidence="3">The sequence shown here is derived from an EMBL/GenBank/DDBJ whole genome shotgun (WGS) entry which is preliminary data.</text>
</comment>
<name>A0A9X3WZJ2_9BACT</name>
<accession>A0A9X3WZJ2</accession>